<comment type="function">
    <text evidence="10">Required for the formation of a threonylcarbamoyl group on adenosine at position 37 (t(6)A37) in tRNAs that read codons beginning with adenine. Is involved in the transfer of the threonylcarbamoyl moiety of threonylcarbamoyl-AMP (TC-AMP) to the N6 group of A37, together with TsaD and TsaB. TsaE seems to play an indirect role in the t(6)A biosynthesis pathway, possibly in regulating the core enzymatic function of TsaD.</text>
</comment>
<keyword evidence="8" id="KW-0067">ATP-binding</keyword>
<proteinExistence type="inferred from homology"/>
<dbReference type="PANTHER" id="PTHR33540">
    <property type="entry name" value="TRNA THREONYLCARBAMOYLADENOSINE BIOSYNTHESIS PROTEIN TSAE"/>
    <property type="match status" value="1"/>
</dbReference>
<keyword evidence="13" id="KW-1185">Reference proteome</keyword>
<dbReference type="PANTHER" id="PTHR33540:SF2">
    <property type="entry name" value="TRNA THREONYLCARBAMOYLADENOSINE BIOSYNTHESIS PROTEIN TSAE"/>
    <property type="match status" value="1"/>
</dbReference>
<evidence type="ECO:0000256" key="11">
    <source>
        <dbReference type="ARBA" id="ARBA00032441"/>
    </source>
</evidence>
<dbReference type="NCBIfam" id="TIGR00150">
    <property type="entry name" value="T6A_YjeE"/>
    <property type="match status" value="1"/>
</dbReference>
<dbReference type="SUPFAM" id="SSF52540">
    <property type="entry name" value="P-loop containing nucleoside triphosphate hydrolases"/>
    <property type="match status" value="1"/>
</dbReference>
<evidence type="ECO:0000313" key="12">
    <source>
        <dbReference type="EMBL" id="AZA14261.1"/>
    </source>
</evidence>
<evidence type="ECO:0000256" key="6">
    <source>
        <dbReference type="ARBA" id="ARBA00022723"/>
    </source>
</evidence>
<comment type="subcellular location">
    <subcellularLocation>
        <location evidence="1">Cytoplasm</location>
    </subcellularLocation>
</comment>
<dbReference type="InterPro" id="IPR027417">
    <property type="entry name" value="P-loop_NTPase"/>
</dbReference>
<dbReference type="GO" id="GO:0046872">
    <property type="term" value="F:metal ion binding"/>
    <property type="evidence" value="ECO:0007669"/>
    <property type="project" value="UniProtKB-KW"/>
</dbReference>
<dbReference type="EMBL" id="CP033896">
    <property type="protein sequence ID" value="AZA14261.1"/>
    <property type="molecule type" value="Genomic_DNA"/>
</dbReference>
<dbReference type="Proteomes" id="UP000269019">
    <property type="component" value="Chromosome"/>
</dbReference>
<evidence type="ECO:0000256" key="4">
    <source>
        <dbReference type="ARBA" id="ARBA00022490"/>
    </source>
</evidence>
<dbReference type="GO" id="GO:0002949">
    <property type="term" value="P:tRNA threonylcarbamoyladenosine modification"/>
    <property type="evidence" value="ECO:0007669"/>
    <property type="project" value="InterPro"/>
</dbReference>
<gene>
    <name evidence="12" type="primary">tsaE</name>
    <name evidence="12" type="ORF">CCHOA_09390</name>
</gene>
<dbReference type="Gene3D" id="3.40.50.300">
    <property type="entry name" value="P-loop containing nucleotide triphosphate hydrolases"/>
    <property type="match status" value="1"/>
</dbReference>
<evidence type="ECO:0000256" key="3">
    <source>
        <dbReference type="ARBA" id="ARBA00019010"/>
    </source>
</evidence>
<dbReference type="KEGG" id="ccho:CCHOA_09390"/>
<dbReference type="InterPro" id="IPR003442">
    <property type="entry name" value="T6A_TsaE"/>
</dbReference>
<dbReference type="GO" id="GO:0005737">
    <property type="term" value="C:cytoplasm"/>
    <property type="evidence" value="ECO:0007669"/>
    <property type="project" value="UniProtKB-SubCell"/>
</dbReference>
<dbReference type="AlphaFoldDB" id="A0A3G6J821"/>
<reference evidence="12 13" key="1">
    <citation type="submission" date="2018-11" db="EMBL/GenBank/DDBJ databases">
        <authorList>
            <person name="Kleinhagauer T."/>
            <person name="Glaeser S.P."/>
            <person name="Spergser J."/>
            <person name="Ruckert C."/>
            <person name="Kaempfer P."/>
            <person name="Busse H.-J."/>
        </authorList>
    </citation>
    <scope>NUCLEOTIDE SEQUENCE [LARGE SCALE GENOMIC DNA]</scope>
    <source>
        <strain evidence="12 13">200CH</strain>
    </source>
</reference>
<evidence type="ECO:0000256" key="7">
    <source>
        <dbReference type="ARBA" id="ARBA00022741"/>
    </source>
</evidence>
<keyword evidence="7" id="KW-0547">Nucleotide-binding</keyword>
<keyword evidence="4" id="KW-0963">Cytoplasm</keyword>
<sequence length="206" mass="22242">MLATDGNICCHYSCGWGRMSIACCAVWVFAEAIHCTVMTSQFSYPHSGRLRCETIAATQSLGAAIGATLCAGDVVILDGPLGAGKTTFTQGLAEGMRVKGRVTSPTFVIARLHRSISNGPDLVHVDAYRLFGEDPDAAVDPLGSLDALDLDTDLEQAVVVAEWGEGLMEQLAARWMTISIDRNTAVEEDPDSEARIISWRWHDADR</sequence>
<evidence type="ECO:0000256" key="2">
    <source>
        <dbReference type="ARBA" id="ARBA00007599"/>
    </source>
</evidence>
<protein>
    <recommendedName>
        <fullName evidence="3">tRNA threonylcarbamoyladenosine biosynthesis protein TsaE</fullName>
    </recommendedName>
    <alternativeName>
        <fullName evidence="11">t(6)A37 threonylcarbamoyladenosine biosynthesis protein TsaE</fullName>
    </alternativeName>
</protein>
<keyword evidence="5" id="KW-0819">tRNA processing</keyword>
<dbReference type="GO" id="GO:0005524">
    <property type="term" value="F:ATP binding"/>
    <property type="evidence" value="ECO:0007669"/>
    <property type="project" value="UniProtKB-KW"/>
</dbReference>
<evidence type="ECO:0000256" key="5">
    <source>
        <dbReference type="ARBA" id="ARBA00022694"/>
    </source>
</evidence>
<evidence type="ECO:0000256" key="10">
    <source>
        <dbReference type="ARBA" id="ARBA00024908"/>
    </source>
</evidence>
<keyword evidence="9" id="KW-0460">Magnesium</keyword>
<evidence type="ECO:0000256" key="8">
    <source>
        <dbReference type="ARBA" id="ARBA00022840"/>
    </source>
</evidence>
<name>A0A3G6J821_9CORY</name>
<evidence type="ECO:0000313" key="13">
    <source>
        <dbReference type="Proteomes" id="UP000269019"/>
    </source>
</evidence>
<evidence type="ECO:0000256" key="9">
    <source>
        <dbReference type="ARBA" id="ARBA00022842"/>
    </source>
</evidence>
<organism evidence="12 13">
    <name type="scientific">Corynebacterium choanae</name>
    <dbReference type="NCBI Taxonomy" id="1862358"/>
    <lineage>
        <taxon>Bacteria</taxon>
        <taxon>Bacillati</taxon>
        <taxon>Actinomycetota</taxon>
        <taxon>Actinomycetes</taxon>
        <taxon>Mycobacteriales</taxon>
        <taxon>Corynebacteriaceae</taxon>
        <taxon>Corynebacterium</taxon>
    </lineage>
</organism>
<comment type="similarity">
    <text evidence="2">Belongs to the TsaE family.</text>
</comment>
<keyword evidence="6" id="KW-0479">Metal-binding</keyword>
<evidence type="ECO:0000256" key="1">
    <source>
        <dbReference type="ARBA" id="ARBA00004496"/>
    </source>
</evidence>
<dbReference type="Pfam" id="PF02367">
    <property type="entry name" value="TsaE"/>
    <property type="match status" value="1"/>
</dbReference>
<accession>A0A3G6J821</accession>